<reference evidence="2" key="3">
    <citation type="journal article" date="2000" name="Genome Res.">
        <title>RIKEN integrated sequence analysis (RISA) system--384-format sequencing pipeline with 384 multicapillary sequencer.</title>
        <authorList>
            <person name="Shibata K."/>
            <person name="Itoh M."/>
            <person name="Aizawa K."/>
            <person name="Nagaoka S."/>
            <person name="Sasaki N."/>
            <person name="Carninci P."/>
            <person name="Konno H."/>
            <person name="Akiyama J."/>
            <person name="Nishi K."/>
            <person name="Kitsunai T."/>
            <person name="Tashiro H."/>
            <person name="Itoh M."/>
            <person name="Sumi N."/>
            <person name="Ishii Y."/>
            <person name="Nakamura S."/>
            <person name="Hazama M."/>
            <person name="Nishine T."/>
            <person name="Harada A."/>
            <person name="Yamamoto R."/>
            <person name="Matsumoto H."/>
            <person name="Sakaguchi S."/>
            <person name="Ikegami T."/>
            <person name="Kashiwagi K."/>
            <person name="Fujiwake S."/>
            <person name="Inoue K."/>
            <person name="Togawa Y."/>
            <person name="Izawa M."/>
            <person name="Ohara E."/>
            <person name="Watahiki M."/>
            <person name="Yoneda Y."/>
            <person name="Ishikawa T."/>
            <person name="Ozawa K."/>
            <person name="Tanaka T."/>
            <person name="Matsuura S."/>
            <person name="Kawai J."/>
            <person name="Okazaki Y."/>
            <person name="Muramatsu M."/>
            <person name="Inoue Y."/>
            <person name="Kira A."/>
            <person name="Hayashizaki Y."/>
        </authorList>
    </citation>
    <scope>NUCLEOTIDE SEQUENCE</scope>
    <source>
        <strain evidence="2">C57BL/6J</strain>
        <tissue evidence="2">Olfactory brain</tissue>
    </source>
</reference>
<reference evidence="2" key="2">
    <citation type="journal article" date="2000" name="Genome Res.">
        <title>Normalization and subtraction of cap-trapper-selected cDNAs to prepare full-length cDNA libraries for rapid discovery of new genes.</title>
        <authorList>
            <person name="Carninci P."/>
            <person name="Shibata Y."/>
            <person name="Hayatsu N."/>
            <person name="Sugahara Y."/>
            <person name="Shibata K."/>
            <person name="Itoh M."/>
            <person name="Konno H."/>
            <person name="Okazaki Y."/>
            <person name="Muramatsu M."/>
            <person name="Hayashizaki Y."/>
        </authorList>
    </citation>
    <scope>NUCLEOTIDE SEQUENCE</scope>
    <source>
        <strain evidence="2">C57BL/6J</strain>
        <tissue evidence="2">Olfactory brain</tissue>
    </source>
</reference>
<dbReference type="AlphaFoldDB" id="Q9D367"/>
<organism evidence="2">
    <name type="scientific">Mus musculus</name>
    <name type="common">Mouse</name>
    <dbReference type="NCBI Taxonomy" id="10090"/>
    <lineage>
        <taxon>Eukaryota</taxon>
        <taxon>Metazoa</taxon>
        <taxon>Chordata</taxon>
        <taxon>Craniata</taxon>
        <taxon>Vertebrata</taxon>
        <taxon>Euteleostomi</taxon>
        <taxon>Mammalia</taxon>
        <taxon>Eutheria</taxon>
        <taxon>Euarchontoglires</taxon>
        <taxon>Glires</taxon>
        <taxon>Rodentia</taxon>
        <taxon>Myomorpha</taxon>
        <taxon>Muroidea</taxon>
        <taxon>Muridae</taxon>
        <taxon>Murinae</taxon>
        <taxon>Mus</taxon>
        <taxon>Mus</taxon>
    </lineage>
</organism>
<reference evidence="2" key="1">
    <citation type="journal article" date="1999" name="Methods Enzymol.">
        <title>High-efficiency full-length cDNA cloning.</title>
        <authorList>
            <person name="Carninci P."/>
            <person name="Hayashizaki Y."/>
        </authorList>
    </citation>
    <scope>NUCLEOTIDE SEQUENCE</scope>
    <source>
        <strain evidence="2">C57BL/6J</strain>
        <tissue evidence="2">Olfactory brain</tissue>
    </source>
</reference>
<feature type="compositionally biased region" description="Gly residues" evidence="1">
    <location>
        <begin position="150"/>
        <end position="159"/>
    </location>
</feature>
<accession>Q9D367</accession>
<reference evidence="2" key="8">
    <citation type="journal article" date="2005" name="Science">
        <title>Antisense Transcription in the Mammalian Transcriptome.</title>
        <authorList>
            <consortium name="RIKEN Genome Exploration Research Group and Genome Science Group (Genome Network Project Core Group) and the FANTOM Consortium"/>
        </authorList>
    </citation>
    <scope>NUCLEOTIDE SEQUENCE</scope>
    <source>
        <strain evidence="2">C57BL/6J</strain>
        <tissue evidence="2">Olfactory brain</tissue>
    </source>
</reference>
<feature type="region of interest" description="Disordered" evidence="1">
    <location>
        <begin position="105"/>
        <end position="176"/>
    </location>
</feature>
<evidence type="ECO:0000313" key="2">
    <source>
        <dbReference type="EMBL" id="BAB31150.1"/>
    </source>
</evidence>
<gene>
    <name evidence="3" type="primary">Tmem275</name>
    <name evidence="3" type="synonym">6430628N08Rik</name>
</gene>
<reference evidence="2" key="5">
    <citation type="journal article" date="2001" name="Nature">
        <title>Functional annotation of a full-length mouse cDNA collection.</title>
        <authorList>
            <consortium name="The RIKEN Genome Exploration Research Group Phase II Team and the FANTOM Consortium"/>
        </authorList>
    </citation>
    <scope>NUCLEOTIDE SEQUENCE</scope>
    <source>
        <strain evidence="2">C57BL/6J</strain>
        <tissue evidence="2">Olfactory brain</tissue>
    </source>
</reference>
<evidence type="ECO:0000256" key="1">
    <source>
        <dbReference type="SAM" id="MobiDB-lite"/>
    </source>
</evidence>
<protein>
    <submittedName>
        <fullName evidence="2">Uncharacterized protein</fullName>
    </submittedName>
</protein>
<feature type="compositionally biased region" description="Basic and acidic residues" evidence="1">
    <location>
        <begin position="160"/>
        <end position="170"/>
    </location>
</feature>
<dbReference type="EMBL" id="AK018292">
    <property type="protein sequence ID" value="BAB31150.1"/>
    <property type="molecule type" value="mRNA"/>
</dbReference>
<reference evidence="2" key="6">
    <citation type="journal article" date="2002" name="Nature">
        <title>Analysis of the mouse transcriptome based on functional annotation of 60,770 full-length cDNAs.</title>
        <authorList>
            <consortium name="The FANTOM Consortium and the RIKEN Genome Exploration Research Group Phase I and II Team"/>
        </authorList>
    </citation>
    <scope>NUCLEOTIDE SEQUENCE</scope>
    <source>
        <strain evidence="2">C57BL/6J</strain>
        <tissue evidence="2">Olfactory brain</tissue>
    </source>
</reference>
<proteinExistence type="evidence at transcript level"/>
<reference evidence="2" key="7">
    <citation type="journal article" date="2005" name="Science">
        <title>The Transcriptional Landscape of the Mammalian Genome.</title>
        <authorList>
            <consortium name="The FANTOM Consortium"/>
            <consortium name="Riken Genome Exploration Research Group and Genome Science Group (Genome Network Project Core Group)"/>
        </authorList>
    </citation>
    <scope>NUCLEOTIDE SEQUENCE</scope>
    <source>
        <strain evidence="2">C57BL/6J</strain>
        <tissue evidence="2">Olfactory brain</tissue>
    </source>
</reference>
<dbReference type="MGI" id="MGI:1923487">
    <property type="gene designation" value="Tmem275"/>
</dbReference>
<evidence type="ECO:0000313" key="3">
    <source>
        <dbReference type="MGI" id="MGI:1923487"/>
    </source>
</evidence>
<reference evidence="2" key="4">
    <citation type="submission" date="2000-07" db="EMBL/GenBank/DDBJ databases">
        <authorList>
            <person name="Adachi J."/>
            <person name="Aizawa K."/>
            <person name="Akahira S."/>
            <person name="Akimura T."/>
            <person name="Arai A."/>
            <person name="Aono H."/>
            <person name="Arakawa T."/>
            <person name="Bono H."/>
            <person name="Carninci P."/>
            <person name="Fukuda S."/>
            <person name="Fukunishi Y."/>
            <person name="Furuno M."/>
            <person name="Hanagaki T."/>
            <person name="Hara A."/>
            <person name="Hayatsu N."/>
            <person name="Hiramoto K."/>
            <person name="Hiraoka T."/>
            <person name="Hori F."/>
            <person name="Imotani K."/>
            <person name="Ishii Y."/>
            <person name="Itoh M."/>
            <person name="Izawa M."/>
            <person name="Kasukawa T."/>
            <person name="Kato H."/>
            <person name="Kawai J."/>
            <person name="Kojima Y."/>
            <person name="Konno H."/>
            <person name="Kouda M."/>
            <person name="Koya S."/>
            <person name="Kurihara C."/>
            <person name="Matsuyama T."/>
            <person name="Miyazaki A."/>
            <person name="Nishi K."/>
            <person name="Nomura K."/>
            <person name="Numazaki R."/>
            <person name="Ohno M."/>
            <person name="Okazaki Y."/>
            <person name="Okido T."/>
            <person name="Owa C."/>
            <person name="Saito H."/>
            <person name="Saito R."/>
            <person name="Sakai C."/>
            <person name="Sakai K."/>
            <person name="Sano H."/>
            <person name="Sasaki D."/>
            <person name="Shibata K."/>
            <person name="Shibata Y."/>
            <person name="Shinagawa A."/>
            <person name="Shiraki T."/>
            <person name="Sogabe Y."/>
            <person name="Suzuki H."/>
            <person name="Tagami M."/>
            <person name="Tagawa A."/>
            <person name="Takahashi F."/>
            <person name="Tanaka T."/>
            <person name="Tejima Y."/>
            <person name="Toya T."/>
            <person name="Yamamura T."/>
            <person name="Yasunishi A."/>
            <person name="Yoshida K."/>
            <person name="Yoshino M."/>
            <person name="Muramatsu M."/>
            <person name="Hayashizaki Y."/>
        </authorList>
    </citation>
    <scope>NUCLEOTIDE SEQUENCE</scope>
    <source>
        <strain evidence="2">C57BL/6J</strain>
        <tissue evidence="2">Olfactory brain</tissue>
    </source>
</reference>
<name>Q9D367_MOUSE</name>
<dbReference type="AGR" id="MGI:1923487"/>
<sequence length="176" mass="19400">MLCLWLVRAAGRPERDTGGSFRRLLAGTQRASGGGARSARAGARLLCCLLRVQPPGPRVRARSLPTRVRVARVYGLWHWRWRAASARHRTPRRCSSVQQLLLHPPAAPAPAPASLPWTLPHRQPRPPTCRAPKGRSLTSLGTRLPPSGPRGAGRGGCCRGEGRPRTEHKWPHLYHL</sequence>